<feature type="transmembrane region" description="Helical" evidence="1">
    <location>
        <begin position="157"/>
        <end position="176"/>
    </location>
</feature>
<feature type="chain" id="PRO_5020571019" evidence="2">
    <location>
        <begin position="18"/>
        <end position="193"/>
    </location>
</feature>
<dbReference type="AlphaFoldDB" id="A0A4P9YJF9"/>
<sequence>MLGRVKILFCVFATILASPDKVAKVIDVKGRLVKVRGKEYFEELVTTDNIYMTDQNKLQAIDHQKKHSVYDMSGKKVGGCEKEELDIPLNDVYVEIKGDKIGNEKVNKGDISETKQLEHLESDAPNTTKSSTATKNLIEEKSVNGDANYTIEFMDPYILAGIITLSIFLLLTILILTKRIKKIFQLQVKRVLQ</sequence>
<keyword evidence="1" id="KW-0812">Transmembrane</keyword>
<dbReference type="Proteomes" id="UP000281549">
    <property type="component" value="Unassembled WGS sequence"/>
</dbReference>
<keyword evidence="1" id="KW-0472">Membrane</keyword>
<feature type="signal peptide" evidence="2">
    <location>
        <begin position="1"/>
        <end position="17"/>
    </location>
</feature>
<protein>
    <submittedName>
        <fullName evidence="3">Uncharacterized protein</fullName>
    </submittedName>
</protein>
<gene>
    <name evidence="3" type="ORF">ROZALSC1DRAFT_28887</name>
</gene>
<evidence type="ECO:0000256" key="1">
    <source>
        <dbReference type="SAM" id="Phobius"/>
    </source>
</evidence>
<dbReference type="EMBL" id="ML005208">
    <property type="protein sequence ID" value="RKP19528.1"/>
    <property type="molecule type" value="Genomic_DNA"/>
</dbReference>
<keyword evidence="1" id="KW-1133">Transmembrane helix</keyword>
<organism evidence="3 4">
    <name type="scientific">Rozella allomycis (strain CSF55)</name>
    <dbReference type="NCBI Taxonomy" id="988480"/>
    <lineage>
        <taxon>Eukaryota</taxon>
        <taxon>Fungi</taxon>
        <taxon>Fungi incertae sedis</taxon>
        <taxon>Cryptomycota</taxon>
        <taxon>Cryptomycota incertae sedis</taxon>
        <taxon>Rozella</taxon>
    </lineage>
</organism>
<evidence type="ECO:0000256" key="2">
    <source>
        <dbReference type="SAM" id="SignalP"/>
    </source>
</evidence>
<keyword evidence="2" id="KW-0732">Signal</keyword>
<evidence type="ECO:0000313" key="4">
    <source>
        <dbReference type="Proteomes" id="UP000281549"/>
    </source>
</evidence>
<feature type="non-terminal residue" evidence="3">
    <location>
        <position position="193"/>
    </location>
</feature>
<evidence type="ECO:0000313" key="3">
    <source>
        <dbReference type="EMBL" id="RKP19528.1"/>
    </source>
</evidence>
<accession>A0A4P9YJF9</accession>
<proteinExistence type="predicted"/>
<reference evidence="4" key="1">
    <citation type="journal article" date="2018" name="Nat. Microbiol.">
        <title>Leveraging single-cell genomics to expand the fungal tree of life.</title>
        <authorList>
            <person name="Ahrendt S.R."/>
            <person name="Quandt C.A."/>
            <person name="Ciobanu D."/>
            <person name="Clum A."/>
            <person name="Salamov A."/>
            <person name="Andreopoulos B."/>
            <person name="Cheng J.F."/>
            <person name="Woyke T."/>
            <person name="Pelin A."/>
            <person name="Henrissat B."/>
            <person name="Reynolds N.K."/>
            <person name="Benny G.L."/>
            <person name="Smith M.E."/>
            <person name="James T.Y."/>
            <person name="Grigoriev I.V."/>
        </authorList>
    </citation>
    <scope>NUCLEOTIDE SEQUENCE [LARGE SCALE GENOMIC DNA]</scope>
    <source>
        <strain evidence="4">CSF55</strain>
    </source>
</reference>
<name>A0A4P9YJF9_ROZAC</name>